<proteinExistence type="predicted"/>
<reference evidence="2 3" key="1">
    <citation type="submission" date="2023-03" db="EMBL/GenBank/DDBJ databases">
        <title>High recombination rates correlate with genetic variation in Cardiocondyla obscurior ants.</title>
        <authorList>
            <person name="Errbii M."/>
        </authorList>
    </citation>
    <scope>NUCLEOTIDE SEQUENCE [LARGE SCALE GENOMIC DNA]</scope>
    <source>
        <strain evidence="2">Alpha-2009</strain>
        <tissue evidence="2">Whole body</tissue>
    </source>
</reference>
<feature type="region of interest" description="Disordered" evidence="1">
    <location>
        <begin position="43"/>
        <end position="84"/>
    </location>
</feature>
<comment type="caution">
    <text evidence="2">The sequence shown here is derived from an EMBL/GenBank/DDBJ whole genome shotgun (WGS) entry which is preliminary data.</text>
</comment>
<feature type="region of interest" description="Disordered" evidence="1">
    <location>
        <begin position="1"/>
        <end position="23"/>
    </location>
</feature>
<evidence type="ECO:0000313" key="2">
    <source>
        <dbReference type="EMBL" id="KAL0114512.1"/>
    </source>
</evidence>
<name>A0AAW2FGB6_9HYME</name>
<protein>
    <submittedName>
        <fullName evidence="2">Uncharacterized protein</fullName>
    </submittedName>
</protein>
<organism evidence="2 3">
    <name type="scientific">Cardiocondyla obscurior</name>
    <dbReference type="NCBI Taxonomy" id="286306"/>
    <lineage>
        <taxon>Eukaryota</taxon>
        <taxon>Metazoa</taxon>
        <taxon>Ecdysozoa</taxon>
        <taxon>Arthropoda</taxon>
        <taxon>Hexapoda</taxon>
        <taxon>Insecta</taxon>
        <taxon>Pterygota</taxon>
        <taxon>Neoptera</taxon>
        <taxon>Endopterygota</taxon>
        <taxon>Hymenoptera</taxon>
        <taxon>Apocrita</taxon>
        <taxon>Aculeata</taxon>
        <taxon>Formicoidea</taxon>
        <taxon>Formicidae</taxon>
        <taxon>Myrmicinae</taxon>
        <taxon>Cardiocondyla</taxon>
    </lineage>
</organism>
<keyword evidence="3" id="KW-1185">Reference proteome</keyword>
<evidence type="ECO:0000313" key="3">
    <source>
        <dbReference type="Proteomes" id="UP001430953"/>
    </source>
</evidence>
<dbReference type="Proteomes" id="UP001430953">
    <property type="component" value="Unassembled WGS sequence"/>
</dbReference>
<dbReference type="EMBL" id="JADYXP020000011">
    <property type="protein sequence ID" value="KAL0114512.1"/>
    <property type="molecule type" value="Genomic_DNA"/>
</dbReference>
<evidence type="ECO:0000256" key="1">
    <source>
        <dbReference type="SAM" id="MobiDB-lite"/>
    </source>
</evidence>
<gene>
    <name evidence="2" type="ORF">PUN28_011649</name>
</gene>
<dbReference type="AlphaFoldDB" id="A0AAW2FGB6"/>
<sequence>MSANARAPGVGGKKVGEGEKRTANTYDHSGSLFLASNHLIRPAPPPSRLPRHRGCLLPRSFDLGGRPPAIGKKREKSQCLHERSQSGWARPAIVNSWLLIMEKYGSRSALEDRPHNDSGKPLTFLLFGFRVGAVTDISGKFNRNTCRSRRSH</sequence>
<accession>A0AAW2FGB6</accession>